<evidence type="ECO:0000256" key="2">
    <source>
        <dbReference type="ARBA" id="ARBA00022448"/>
    </source>
</evidence>
<evidence type="ECO:0000256" key="5">
    <source>
        <dbReference type="ARBA" id="ARBA00022692"/>
    </source>
</evidence>
<comment type="subcellular location">
    <subcellularLocation>
        <location evidence="1">Cell membrane</location>
        <topology evidence="1">Multi-pass membrane protein</topology>
    </subcellularLocation>
</comment>
<organism evidence="9 10">
    <name type="scientific">Hoeflea marina</name>
    <dbReference type="NCBI Taxonomy" id="274592"/>
    <lineage>
        <taxon>Bacteria</taxon>
        <taxon>Pseudomonadati</taxon>
        <taxon>Pseudomonadota</taxon>
        <taxon>Alphaproteobacteria</taxon>
        <taxon>Hyphomicrobiales</taxon>
        <taxon>Rhizobiaceae</taxon>
        <taxon>Hoeflea</taxon>
    </lineage>
</organism>
<evidence type="ECO:0000256" key="3">
    <source>
        <dbReference type="ARBA" id="ARBA00022475"/>
    </source>
</evidence>
<keyword evidence="3" id="KW-1003">Cell membrane</keyword>
<proteinExistence type="predicted"/>
<name>A0A317PF81_9HYPH</name>
<feature type="transmembrane region" description="Helical" evidence="8">
    <location>
        <begin position="48"/>
        <end position="68"/>
    </location>
</feature>
<evidence type="ECO:0000256" key="4">
    <source>
        <dbReference type="ARBA" id="ARBA00022519"/>
    </source>
</evidence>
<dbReference type="Proteomes" id="UP000246352">
    <property type="component" value="Unassembled WGS sequence"/>
</dbReference>
<feature type="transmembrane region" description="Helical" evidence="8">
    <location>
        <begin position="126"/>
        <end position="143"/>
    </location>
</feature>
<evidence type="ECO:0000256" key="1">
    <source>
        <dbReference type="ARBA" id="ARBA00004651"/>
    </source>
</evidence>
<dbReference type="EMBL" id="QGTR01000006">
    <property type="protein sequence ID" value="PWV97786.1"/>
    <property type="molecule type" value="Genomic_DNA"/>
</dbReference>
<sequence>MADWKTMINRGGPNTKLLEYVVMAVTVALVVVFSLTVDGFATLGNAGVILSNSASLVILSCGMAVVIISRGLDLSLIAVMVAGATTFSVFINADYPASMAFLVTLAAMALVGLANAWLIAYVEIPAMLATLASAMLVTGLFRFTILRGEFMLLLSKSSPAVVFLSGNIMPGLSTPVALMLVTLAATMLLLRAMSAGRTIYAMGDNFQAARLSGLPVRTTTIVVYVFAAFTALCAGLVSSAASGAVDFRTVTNGTLLFEVILVVVLGGIPLRGGRGSVRNIIVGVALIAVLRNGMTLMNFTSQMQDLLKGLVLIIAIVADNYLNPRDTETDTVGDL</sequence>
<dbReference type="PANTHER" id="PTHR32196">
    <property type="entry name" value="ABC TRANSPORTER PERMEASE PROTEIN YPHD-RELATED-RELATED"/>
    <property type="match status" value="1"/>
</dbReference>
<keyword evidence="10" id="KW-1185">Reference proteome</keyword>
<keyword evidence="2" id="KW-0813">Transport</keyword>
<feature type="transmembrane region" description="Helical" evidence="8">
    <location>
        <begin position="249"/>
        <end position="268"/>
    </location>
</feature>
<dbReference type="CDD" id="cd06579">
    <property type="entry name" value="TM_PBP1_transp_AraH_like"/>
    <property type="match status" value="1"/>
</dbReference>
<reference evidence="9 10" key="1">
    <citation type="submission" date="2018-05" db="EMBL/GenBank/DDBJ databases">
        <title>Genomic Encyclopedia of Type Strains, Phase IV (KMG-IV): sequencing the most valuable type-strain genomes for metagenomic binning, comparative biology and taxonomic classification.</title>
        <authorList>
            <person name="Goeker M."/>
        </authorList>
    </citation>
    <scope>NUCLEOTIDE SEQUENCE [LARGE SCALE GENOMIC DNA]</scope>
    <source>
        <strain evidence="9 10">DSM 16791</strain>
    </source>
</reference>
<keyword evidence="7 8" id="KW-0472">Membrane</keyword>
<feature type="transmembrane region" description="Helical" evidence="8">
    <location>
        <begin position="175"/>
        <end position="193"/>
    </location>
</feature>
<feature type="transmembrane region" description="Helical" evidence="8">
    <location>
        <begin position="100"/>
        <end position="120"/>
    </location>
</feature>
<comment type="caution">
    <text evidence="9">The sequence shown here is derived from an EMBL/GenBank/DDBJ whole genome shotgun (WGS) entry which is preliminary data.</text>
</comment>
<dbReference type="OrthoDB" id="7723490at2"/>
<evidence type="ECO:0000313" key="10">
    <source>
        <dbReference type="Proteomes" id="UP000246352"/>
    </source>
</evidence>
<keyword evidence="5 8" id="KW-0812">Transmembrane</keyword>
<feature type="transmembrane region" description="Helical" evidence="8">
    <location>
        <begin position="280"/>
        <end position="300"/>
    </location>
</feature>
<dbReference type="RefSeq" id="WP_110034073.1">
    <property type="nucleotide sequence ID" value="NZ_QGTR01000006.1"/>
</dbReference>
<evidence type="ECO:0000256" key="7">
    <source>
        <dbReference type="ARBA" id="ARBA00023136"/>
    </source>
</evidence>
<dbReference type="Pfam" id="PF02653">
    <property type="entry name" value="BPD_transp_2"/>
    <property type="match status" value="1"/>
</dbReference>
<dbReference type="PANTHER" id="PTHR32196:SF21">
    <property type="entry name" value="ABC TRANSPORTER PERMEASE PROTEIN YPHD-RELATED"/>
    <property type="match status" value="1"/>
</dbReference>
<dbReference type="GO" id="GO:0005886">
    <property type="term" value="C:plasma membrane"/>
    <property type="evidence" value="ECO:0007669"/>
    <property type="project" value="UniProtKB-SubCell"/>
</dbReference>
<feature type="transmembrane region" description="Helical" evidence="8">
    <location>
        <begin position="20"/>
        <end position="41"/>
    </location>
</feature>
<keyword evidence="4" id="KW-0997">Cell inner membrane</keyword>
<evidence type="ECO:0000313" key="9">
    <source>
        <dbReference type="EMBL" id="PWV97786.1"/>
    </source>
</evidence>
<accession>A0A317PF81</accession>
<evidence type="ECO:0000256" key="6">
    <source>
        <dbReference type="ARBA" id="ARBA00022989"/>
    </source>
</evidence>
<feature type="transmembrane region" description="Helical" evidence="8">
    <location>
        <begin position="74"/>
        <end position="93"/>
    </location>
</feature>
<keyword evidence="6 8" id="KW-1133">Transmembrane helix</keyword>
<dbReference type="InterPro" id="IPR001851">
    <property type="entry name" value="ABC_transp_permease"/>
</dbReference>
<evidence type="ECO:0000256" key="8">
    <source>
        <dbReference type="SAM" id="Phobius"/>
    </source>
</evidence>
<dbReference type="GO" id="GO:0022857">
    <property type="term" value="F:transmembrane transporter activity"/>
    <property type="evidence" value="ECO:0007669"/>
    <property type="project" value="InterPro"/>
</dbReference>
<gene>
    <name evidence="9" type="ORF">DFR52_106311</name>
</gene>
<dbReference type="AlphaFoldDB" id="A0A317PF81"/>
<protein>
    <submittedName>
        <fullName evidence="9">Ribose transport system permease protein</fullName>
    </submittedName>
</protein>
<feature type="transmembrane region" description="Helical" evidence="8">
    <location>
        <begin position="214"/>
        <end position="237"/>
    </location>
</feature>